<dbReference type="Proteomes" id="UP000824055">
    <property type="component" value="Unassembled WGS sequence"/>
</dbReference>
<accession>A0A9D2JWU1</accession>
<sequence>MMRLRIGNQMILTGCVLILLALCYLSVRQSVELPVDHQGGENLEVLSDSLSMLDERQSPKGQTFNQDVSPDEKKGERN</sequence>
<feature type="compositionally biased region" description="Polar residues" evidence="1">
    <location>
        <begin position="59"/>
        <end position="68"/>
    </location>
</feature>
<proteinExistence type="predicted"/>
<evidence type="ECO:0000256" key="1">
    <source>
        <dbReference type="SAM" id="MobiDB-lite"/>
    </source>
</evidence>
<comment type="caution">
    <text evidence="2">The sequence shown here is derived from an EMBL/GenBank/DDBJ whole genome shotgun (WGS) entry which is preliminary data.</text>
</comment>
<name>A0A9D2JWU1_9BACT</name>
<reference evidence="2" key="1">
    <citation type="journal article" date="2021" name="PeerJ">
        <title>Extensive microbial diversity within the chicken gut microbiome revealed by metagenomics and culture.</title>
        <authorList>
            <person name="Gilroy R."/>
            <person name="Ravi A."/>
            <person name="Getino M."/>
            <person name="Pursley I."/>
            <person name="Horton D.L."/>
            <person name="Alikhan N.F."/>
            <person name="Baker D."/>
            <person name="Gharbi K."/>
            <person name="Hall N."/>
            <person name="Watson M."/>
            <person name="Adriaenssens E.M."/>
            <person name="Foster-Nyarko E."/>
            <person name="Jarju S."/>
            <person name="Secka A."/>
            <person name="Antonio M."/>
            <person name="Oren A."/>
            <person name="Chaudhuri R.R."/>
            <person name="La Ragione R."/>
            <person name="Hildebrand F."/>
            <person name="Pallen M.J."/>
        </authorList>
    </citation>
    <scope>NUCLEOTIDE SEQUENCE</scope>
    <source>
        <strain evidence="2">ChiHecec3B27-8219</strain>
    </source>
</reference>
<dbReference type="AlphaFoldDB" id="A0A9D2JWU1"/>
<reference evidence="2" key="2">
    <citation type="submission" date="2021-04" db="EMBL/GenBank/DDBJ databases">
        <authorList>
            <person name="Gilroy R."/>
        </authorList>
    </citation>
    <scope>NUCLEOTIDE SEQUENCE</scope>
    <source>
        <strain evidence="2">ChiHecec3B27-8219</strain>
    </source>
</reference>
<evidence type="ECO:0000313" key="2">
    <source>
        <dbReference type="EMBL" id="HIZ68859.1"/>
    </source>
</evidence>
<feature type="region of interest" description="Disordered" evidence="1">
    <location>
        <begin position="52"/>
        <end position="78"/>
    </location>
</feature>
<organism evidence="2 3">
    <name type="scientific">Candidatus Prevotella avicola</name>
    <dbReference type="NCBI Taxonomy" id="2838738"/>
    <lineage>
        <taxon>Bacteria</taxon>
        <taxon>Pseudomonadati</taxon>
        <taxon>Bacteroidota</taxon>
        <taxon>Bacteroidia</taxon>
        <taxon>Bacteroidales</taxon>
        <taxon>Prevotellaceae</taxon>
        <taxon>Prevotella</taxon>
    </lineage>
</organism>
<protein>
    <submittedName>
        <fullName evidence="2">Uncharacterized protein</fullName>
    </submittedName>
</protein>
<gene>
    <name evidence="2" type="ORF">H9966_03100</name>
</gene>
<evidence type="ECO:0000313" key="3">
    <source>
        <dbReference type="Proteomes" id="UP000824055"/>
    </source>
</evidence>
<dbReference type="EMBL" id="DXBE01000025">
    <property type="protein sequence ID" value="HIZ68859.1"/>
    <property type="molecule type" value="Genomic_DNA"/>
</dbReference>